<evidence type="ECO:0000256" key="1">
    <source>
        <dbReference type="SAM" id="MobiDB-lite"/>
    </source>
</evidence>
<proteinExistence type="predicted"/>
<name>A0A9P8JJ10_AURME</name>
<evidence type="ECO:0000313" key="3">
    <source>
        <dbReference type="Proteomes" id="UP000729357"/>
    </source>
</evidence>
<accession>A0A9P8JJ10</accession>
<organism evidence="2 3">
    <name type="scientific">Aureobasidium melanogenum</name>
    <name type="common">Aureobasidium pullulans var. melanogenum</name>
    <dbReference type="NCBI Taxonomy" id="46634"/>
    <lineage>
        <taxon>Eukaryota</taxon>
        <taxon>Fungi</taxon>
        <taxon>Dikarya</taxon>
        <taxon>Ascomycota</taxon>
        <taxon>Pezizomycotina</taxon>
        <taxon>Dothideomycetes</taxon>
        <taxon>Dothideomycetidae</taxon>
        <taxon>Dothideales</taxon>
        <taxon>Saccotheciaceae</taxon>
        <taxon>Aureobasidium</taxon>
    </lineage>
</organism>
<reference evidence="2" key="2">
    <citation type="submission" date="2021-08" db="EMBL/GenBank/DDBJ databases">
        <authorList>
            <person name="Gostincar C."/>
            <person name="Sun X."/>
            <person name="Song Z."/>
            <person name="Gunde-Cimerman N."/>
        </authorList>
    </citation>
    <scope>NUCLEOTIDE SEQUENCE</scope>
    <source>
        <strain evidence="2">EXF-9298</strain>
    </source>
</reference>
<keyword evidence="3" id="KW-1185">Reference proteome</keyword>
<feature type="non-terminal residue" evidence="2">
    <location>
        <position position="92"/>
    </location>
</feature>
<protein>
    <submittedName>
        <fullName evidence="2">Uncharacterized protein</fullName>
    </submittedName>
</protein>
<feature type="region of interest" description="Disordered" evidence="1">
    <location>
        <begin position="70"/>
        <end position="92"/>
    </location>
</feature>
<dbReference type="Proteomes" id="UP000729357">
    <property type="component" value="Unassembled WGS sequence"/>
</dbReference>
<reference evidence="2" key="1">
    <citation type="journal article" date="2021" name="J Fungi (Basel)">
        <title>Virulence traits and population genomics of the black yeast Aureobasidium melanogenum.</title>
        <authorList>
            <person name="Cernosa A."/>
            <person name="Sun X."/>
            <person name="Gostincar C."/>
            <person name="Fang C."/>
            <person name="Gunde-Cimerman N."/>
            <person name="Song Z."/>
        </authorList>
    </citation>
    <scope>NUCLEOTIDE SEQUENCE</scope>
    <source>
        <strain evidence="2">EXF-9298</strain>
    </source>
</reference>
<gene>
    <name evidence="2" type="ORF">KCU98_g19356</name>
</gene>
<dbReference type="AlphaFoldDB" id="A0A9P8JJ10"/>
<evidence type="ECO:0000313" key="2">
    <source>
        <dbReference type="EMBL" id="KAG9939654.1"/>
    </source>
</evidence>
<comment type="caution">
    <text evidence="2">The sequence shown here is derived from an EMBL/GenBank/DDBJ whole genome shotgun (WGS) entry which is preliminary data.</text>
</comment>
<sequence length="92" mass="9915">MSLPPRDPMRPMLVAIGVTGPLRYDVGSSLQTSWNLMLESLEATTRHPSARVRLAYHGVPSRADGLPELSPGVELLGPPGNPIAQRARSSPY</sequence>
<dbReference type="EMBL" id="JAHFXS010005579">
    <property type="protein sequence ID" value="KAG9939654.1"/>
    <property type="molecule type" value="Genomic_DNA"/>
</dbReference>